<dbReference type="Gene3D" id="3.50.50.60">
    <property type="entry name" value="FAD/NAD(P)-binding domain"/>
    <property type="match status" value="1"/>
</dbReference>
<accession>W9XSV9</accession>
<dbReference type="HOGENOM" id="CLU_1474991_0_0_1"/>
<dbReference type="InterPro" id="IPR051209">
    <property type="entry name" value="FAD-bind_Monooxygenase_sf"/>
</dbReference>
<dbReference type="PANTHER" id="PTHR42877">
    <property type="entry name" value="L-ORNITHINE N(5)-MONOOXYGENASE-RELATED"/>
    <property type="match status" value="1"/>
</dbReference>
<dbReference type="EMBL" id="AMGY01000007">
    <property type="protein sequence ID" value="EXJ80081.1"/>
    <property type="molecule type" value="Genomic_DNA"/>
</dbReference>
<comment type="caution">
    <text evidence="3">The sequence shown here is derived from an EMBL/GenBank/DDBJ whole genome shotgun (WGS) entry which is preliminary data.</text>
</comment>
<dbReference type="RefSeq" id="XP_007736655.1">
    <property type="nucleotide sequence ID" value="XM_007738465.1"/>
</dbReference>
<gene>
    <name evidence="3" type="ORF">A1O3_08367</name>
</gene>
<name>W9XSV9_9EURO</name>
<dbReference type="GeneID" id="19172455"/>
<evidence type="ECO:0000313" key="4">
    <source>
        <dbReference type="Proteomes" id="UP000019478"/>
    </source>
</evidence>
<dbReference type="AlphaFoldDB" id="W9XSV9"/>
<evidence type="ECO:0000256" key="2">
    <source>
        <dbReference type="ARBA" id="ARBA00010139"/>
    </source>
</evidence>
<dbReference type="OrthoDB" id="74360at2759"/>
<dbReference type="Proteomes" id="UP000019478">
    <property type="component" value="Unassembled WGS sequence"/>
</dbReference>
<comment type="cofactor">
    <cofactor evidence="1">
        <name>FAD</name>
        <dbReference type="ChEBI" id="CHEBI:57692"/>
    </cofactor>
</comment>
<evidence type="ECO:0000313" key="3">
    <source>
        <dbReference type="EMBL" id="EXJ80081.1"/>
    </source>
</evidence>
<dbReference type="InterPro" id="IPR036188">
    <property type="entry name" value="FAD/NAD-bd_sf"/>
</dbReference>
<reference evidence="3 4" key="1">
    <citation type="submission" date="2013-03" db="EMBL/GenBank/DDBJ databases">
        <title>The Genome Sequence of Capronia epimyces CBS 606.96.</title>
        <authorList>
            <consortium name="The Broad Institute Genomics Platform"/>
            <person name="Cuomo C."/>
            <person name="de Hoog S."/>
            <person name="Gorbushina A."/>
            <person name="Walker B."/>
            <person name="Young S.K."/>
            <person name="Zeng Q."/>
            <person name="Gargeya S."/>
            <person name="Fitzgerald M."/>
            <person name="Haas B."/>
            <person name="Abouelleil A."/>
            <person name="Allen A.W."/>
            <person name="Alvarado L."/>
            <person name="Arachchi H.M."/>
            <person name="Berlin A.M."/>
            <person name="Chapman S.B."/>
            <person name="Gainer-Dewar J."/>
            <person name="Goldberg J."/>
            <person name="Griggs A."/>
            <person name="Gujja S."/>
            <person name="Hansen M."/>
            <person name="Howarth C."/>
            <person name="Imamovic A."/>
            <person name="Ireland A."/>
            <person name="Larimer J."/>
            <person name="McCowan C."/>
            <person name="Murphy C."/>
            <person name="Pearson M."/>
            <person name="Poon T.W."/>
            <person name="Priest M."/>
            <person name="Roberts A."/>
            <person name="Saif S."/>
            <person name="Shea T."/>
            <person name="Sisk P."/>
            <person name="Sykes S."/>
            <person name="Wortman J."/>
            <person name="Nusbaum C."/>
            <person name="Birren B."/>
        </authorList>
    </citation>
    <scope>NUCLEOTIDE SEQUENCE [LARGE SCALE GENOMIC DNA]</scope>
    <source>
        <strain evidence="3 4">CBS 606.96</strain>
    </source>
</reference>
<sequence length="183" mass="20699">MAHEQIHSVEPEQEAIDDFNVHTQKFLKRTVHTSHCRSRYKNNKVDGPVAAMCAGLPMQFKDMMSVQRAVDFDIKYCSPNRFRFFRNGTSGRDAKDNGSELLSEKGRLEPGAGKIRMTTLKSLIAVVQQVAPSLTPTKNSTFQYSGRKQRPACLNLTARWLTLNELFTIARLDLSTWAASTYL</sequence>
<proteinExistence type="inferred from homology"/>
<comment type="similarity">
    <text evidence="2">Belongs to the FAD-binding monooxygenase family.</text>
</comment>
<keyword evidence="4" id="KW-1185">Reference proteome</keyword>
<organism evidence="3 4">
    <name type="scientific">Capronia epimyces CBS 606.96</name>
    <dbReference type="NCBI Taxonomy" id="1182542"/>
    <lineage>
        <taxon>Eukaryota</taxon>
        <taxon>Fungi</taxon>
        <taxon>Dikarya</taxon>
        <taxon>Ascomycota</taxon>
        <taxon>Pezizomycotina</taxon>
        <taxon>Eurotiomycetes</taxon>
        <taxon>Chaetothyriomycetidae</taxon>
        <taxon>Chaetothyriales</taxon>
        <taxon>Herpotrichiellaceae</taxon>
        <taxon>Capronia</taxon>
    </lineage>
</organism>
<dbReference type="PANTHER" id="PTHR42877:SF4">
    <property type="entry name" value="FAD_NAD(P)-BINDING DOMAIN-CONTAINING PROTEIN-RELATED"/>
    <property type="match status" value="1"/>
</dbReference>
<evidence type="ECO:0000256" key="1">
    <source>
        <dbReference type="ARBA" id="ARBA00001974"/>
    </source>
</evidence>
<protein>
    <submittedName>
        <fullName evidence="3">Uncharacterized protein</fullName>
    </submittedName>
</protein>